<evidence type="ECO:0000313" key="4">
    <source>
        <dbReference type="EMBL" id="AOU98768.1"/>
    </source>
</evidence>
<evidence type="ECO:0000313" key="5">
    <source>
        <dbReference type="Proteomes" id="UP000095401"/>
    </source>
</evidence>
<organism evidence="4 5">
    <name type="scientific">Acidihalobacter yilgarnensis</name>
    <dbReference type="NCBI Taxonomy" id="2819280"/>
    <lineage>
        <taxon>Bacteria</taxon>
        <taxon>Pseudomonadati</taxon>
        <taxon>Pseudomonadota</taxon>
        <taxon>Gammaproteobacteria</taxon>
        <taxon>Chromatiales</taxon>
        <taxon>Ectothiorhodospiraceae</taxon>
        <taxon>Acidihalobacter</taxon>
    </lineage>
</organism>
<gene>
    <name evidence="4" type="ORF">BI364_13040</name>
</gene>
<sequence>MSITTERSIEACLFDAYGTLFDVHAATATVAQRIGTRWQAFSAHWRERQLQYSWIRGLTGRHADFWQVTCDALDHALEAYDLDPALHREPLLMAYRRLGAYPDVLPAIDRLRAMGLRCGILSNGSPDMLADAVGAAGLADHLDPVLSVESVGRYKPAPEVYAMAAERLDLAPAHVLFVSSNGWDAFSAKAYGFRVAWCNRAGLPAERLPDPPDAIVASLDELPALAESLTG</sequence>
<comment type="catalytic activity">
    <reaction evidence="3">
        <text>an (S)-2-haloacid + H2O = a (2R)-2-hydroxycarboxylate + a halide anion + H(+)</text>
        <dbReference type="Rhea" id="RHEA:11192"/>
        <dbReference type="ChEBI" id="CHEBI:15377"/>
        <dbReference type="ChEBI" id="CHEBI:15378"/>
        <dbReference type="ChEBI" id="CHEBI:16042"/>
        <dbReference type="ChEBI" id="CHEBI:58314"/>
        <dbReference type="ChEBI" id="CHEBI:137405"/>
        <dbReference type="EC" id="3.8.1.2"/>
    </reaction>
</comment>
<accession>A0A1D8IQI2</accession>
<dbReference type="Proteomes" id="UP000095401">
    <property type="component" value="Chromosome"/>
</dbReference>
<keyword evidence="2 3" id="KW-0378">Hydrolase</keyword>
<keyword evidence="5" id="KW-1185">Reference proteome</keyword>
<dbReference type="NCBIfam" id="TIGR01428">
    <property type="entry name" value="HAD_type_II"/>
    <property type="match status" value="1"/>
</dbReference>
<dbReference type="EC" id="3.8.1.2" evidence="3"/>
<dbReference type="InterPro" id="IPR006328">
    <property type="entry name" value="2-HAD"/>
</dbReference>
<proteinExistence type="inferred from homology"/>
<dbReference type="PRINTS" id="PR00413">
    <property type="entry name" value="HADHALOGNASE"/>
</dbReference>
<dbReference type="SFLD" id="SFLDF00045">
    <property type="entry name" value="2-haloacid_dehalogenase"/>
    <property type="match status" value="1"/>
</dbReference>
<comment type="function">
    <text evidence="3">Catalyzes the hydrolytic dehalogenation of small (S)-2-haloalkanoic acids to yield the corresponding (R)-2-hydroxyalkanoic acids.</text>
</comment>
<name>A0A1D8IQI2_9GAMM</name>
<dbReference type="GO" id="GO:0018784">
    <property type="term" value="F:(S)-2-haloacid dehalogenase activity"/>
    <property type="evidence" value="ECO:0007669"/>
    <property type="project" value="UniProtKB-UniRule"/>
</dbReference>
<dbReference type="AlphaFoldDB" id="A0A1D8IQI2"/>
<dbReference type="InterPro" id="IPR023214">
    <property type="entry name" value="HAD_sf"/>
</dbReference>
<comment type="similarity">
    <text evidence="1 3">Belongs to the HAD-like hydrolase superfamily. S-2-haloalkanoic acid dehalogenase family.</text>
</comment>
<dbReference type="SFLD" id="SFLDS00003">
    <property type="entry name" value="Haloacid_Dehalogenase"/>
    <property type="match status" value="1"/>
</dbReference>
<dbReference type="CDD" id="cd02588">
    <property type="entry name" value="HAD_L2-DEX"/>
    <property type="match status" value="1"/>
</dbReference>
<dbReference type="PANTHER" id="PTHR43316:SF3">
    <property type="entry name" value="HALOACID DEHALOGENASE, TYPE II (AFU_ORTHOLOGUE AFUA_2G07750)-RELATED"/>
    <property type="match status" value="1"/>
</dbReference>
<evidence type="ECO:0000256" key="1">
    <source>
        <dbReference type="ARBA" id="ARBA00008106"/>
    </source>
</evidence>
<dbReference type="RefSeq" id="WP_070079125.1">
    <property type="nucleotide sequence ID" value="NZ_CP017415.1"/>
</dbReference>
<dbReference type="InterPro" id="IPR006439">
    <property type="entry name" value="HAD-SF_hydro_IA"/>
</dbReference>
<dbReference type="Gene3D" id="3.40.50.1000">
    <property type="entry name" value="HAD superfamily/HAD-like"/>
    <property type="match status" value="1"/>
</dbReference>
<evidence type="ECO:0000256" key="3">
    <source>
        <dbReference type="RuleBase" id="RU368077"/>
    </source>
</evidence>
<dbReference type="EMBL" id="CP017415">
    <property type="protein sequence ID" value="AOU98768.1"/>
    <property type="molecule type" value="Genomic_DNA"/>
</dbReference>
<dbReference type="SFLD" id="SFLDG01129">
    <property type="entry name" value="C1.5:_HAD__Beta-PGM__Phosphata"/>
    <property type="match status" value="1"/>
</dbReference>
<protein>
    <recommendedName>
        <fullName evidence="3">(S)-2-haloacid dehalogenase</fullName>
        <ecNumber evidence="3">3.8.1.2</ecNumber>
    </recommendedName>
    <alternativeName>
        <fullName evidence="3">2-haloalkanoic acid dehalogenase</fullName>
    </alternativeName>
    <alternativeName>
        <fullName evidence="3">Halocarboxylic acid halidohydrolase</fullName>
    </alternativeName>
    <alternativeName>
        <fullName evidence="3">L-2-haloacid dehalogenase</fullName>
    </alternativeName>
</protein>
<reference evidence="5" key="1">
    <citation type="submission" date="2016-09" db="EMBL/GenBank/DDBJ databases">
        <title>Acidihalobacter prosperus F5.</title>
        <authorList>
            <person name="Khaleque H.N."/>
            <person name="Ramsay J.P."/>
            <person name="Kaksonen A.H."/>
            <person name="Boxall N.J."/>
            <person name="Watkin E.L.J."/>
        </authorList>
    </citation>
    <scope>NUCLEOTIDE SEQUENCE [LARGE SCALE GENOMIC DNA]</scope>
    <source>
        <strain evidence="5">F5</strain>
    </source>
</reference>
<dbReference type="InterPro" id="IPR023198">
    <property type="entry name" value="PGP-like_dom2"/>
</dbReference>
<dbReference type="SUPFAM" id="SSF56784">
    <property type="entry name" value="HAD-like"/>
    <property type="match status" value="1"/>
</dbReference>
<dbReference type="Gene3D" id="1.10.150.240">
    <property type="entry name" value="Putative phosphatase, domain 2"/>
    <property type="match status" value="1"/>
</dbReference>
<dbReference type="SFLD" id="SFLDG01135">
    <property type="entry name" value="C1.5.6:_HAD__Beta-PGM__Phospha"/>
    <property type="match status" value="1"/>
</dbReference>
<evidence type="ECO:0000256" key="2">
    <source>
        <dbReference type="ARBA" id="ARBA00022801"/>
    </source>
</evidence>
<dbReference type="InterPro" id="IPR036412">
    <property type="entry name" value="HAD-like_sf"/>
</dbReference>
<dbReference type="Pfam" id="PF00702">
    <property type="entry name" value="Hydrolase"/>
    <property type="match status" value="1"/>
</dbReference>
<dbReference type="KEGG" id="aprs:BI364_13040"/>
<dbReference type="PANTHER" id="PTHR43316">
    <property type="entry name" value="HYDROLASE, HALOACID DELAHOGENASE-RELATED"/>
    <property type="match status" value="1"/>
</dbReference>
<dbReference type="InterPro" id="IPR051540">
    <property type="entry name" value="S-2-haloacid_dehalogenase"/>
</dbReference>
<dbReference type="NCBIfam" id="TIGR01493">
    <property type="entry name" value="HAD-SF-IA-v2"/>
    <property type="match status" value="1"/>
</dbReference>